<evidence type="ECO:0000313" key="1">
    <source>
        <dbReference type="EMBL" id="ETJ38222.1"/>
    </source>
</evidence>
<dbReference type="AlphaFoldDB" id="W1Y6Q0"/>
<name>W1Y6Q0_9ZZZZ</name>
<gene>
    <name evidence="1" type="ORF">Q604_UNBC07647G0001</name>
</gene>
<sequence length="59" mass="6490">QGNMTPRMKKLRAEIALGRETLDEFEDLLAAPVVFCCCVNCAGVHTSALPRRIVSVTEQ</sequence>
<reference evidence="1" key="1">
    <citation type="submission" date="2013-12" db="EMBL/GenBank/DDBJ databases">
        <title>A Varibaculum cambriense genome reconstructed from a premature infant gut community with otherwise low bacterial novelty that shifts toward anaerobic metabolism during the third week of life.</title>
        <authorList>
            <person name="Brown C.T."/>
            <person name="Sharon I."/>
            <person name="Thomas B.C."/>
            <person name="Castelle C.J."/>
            <person name="Morowitz M.J."/>
            <person name="Banfield J.F."/>
        </authorList>
    </citation>
    <scope>NUCLEOTIDE SEQUENCE</scope>
</reference>
<organism evidence="1">
    <name type="scientific">human gut metagenome</name>
    <dbReference type="NCBI Taxonomy" id="408170"/>
    <lineage>
        <taxon>unclassified sequences</taxon>
        <taxon>metagenomes</taxon>
        <taxon>organismal metagenomes</taxon>
    </lineage>
</organism>
<dbReference type="EMBL" id="AZMM01007647">
    <property type="protein sequence ID" value="ETJ38222.1"/>
    <property type="molecule type" value="Genomic_DNA"/>
</dbReference>
<feature type="non-terminal residue" evidence="1">
    <location>
        <position position="1"/>
    </location>
</feature>
<comment type="caution">
    <text evidence="1">The sequence shown here is derived from an EMBL/GenBank/DDBJ whole genome shotgun (WGS) entry which is preliminary data.</text>
</comment>
<protein>
    <submittedName>
        <fullName evidence="1">Uncharacterized protein</fullName>
    </submittedName>
</protein>
<proteinExistence type="predicted"/>
<accession>W1Y6Q0</accession>